<feature type="compositionally biased region" description="Low complexity" evidence="1">
    <location>
        <begin position="15"/>
        <end position="36"/>
    </location>
</feature>
<dbReference type="Proteomes" id="UP001246473">
    <property type="component" value="Unassembled WGS sequence"/>
</dbReference>
<evidence type="ECO:0000256" key="1">
    <source>
        <dbReference type="SAM" id="MobiDB-lite"/>
    </source>
</evidence>
<evidence type="ECO:0000313" key="2">
    <source>
        <dbReference type="EMBL" id="MDT8835854.1"/>
    </source>
</evidence>
<name>A0AAP5Q329_9BURK</name>
<feature type="region of interest" description="Disordered" evidence="1">
    <location>
        <begin position="1"/>
        <end position="56"/>
    </location>
</feature>
<dbReference type="EMBL" id="JANSLM010000001">
    <property type="protein sequence ID" value="MDT8835854.1"/>
    <property type="molecule type" value="Genomic_DNA"/>
</dbReference>
<sequence length="56" mass="5908">MRRASADARLHAYDRQQQPTPAARSAASSIPRPAQQVASTPSTTTAGTDRMPSEVG</sequence>
<feature type="compositionally biased region" description="Polar residues" evidence="1">
    <location>
        <begin position="37"/>
        <end position="47"/>
    </location>
</feature>
<protein>
    <submittedName>
        <fullName evidence="2">Uncharacterized protein</fullName>
    </submittedName>
</protein>
<dbReference type="AlphaFoldDB" id="A0AAP5Q329"/>
<comment type="caution">
    <text evidence="2">The sequence shown here is derived from an EMBL/GenBank/DDBJ whole genome shotgun (WGS) entry which is preliminary data.</text>
</comment>
<proteinExistence type="predicted"/>
<feature type="compositionally biased region" description="Basic and acidic residues" evidence="1">
    <location>
        <begin position="1"/>
        <end position="14"/>
    </location>
</feature>
<organism evidence="2 3">
    <name type="scientific">Paraburkholderia fungorum</name>
    <dbReference type="NCBI Taxonomy" id="134537"/>
    <lineage>
        <taxon>Bacteria</taxon>
        <taxon>Pseudomonadati</taxon>
        <taxon>Pseudomonadota</taxon>
        <taxon>Betaproteobacteria</taxon>
        <taxon>Burkholderiales</taxon>
        <taxon>Burkholderiaceae</taxon>
        <taxon>Paraburkholderia</taxon>
    </lineage>
</organism>
<evidence type="ECO:0000313" key="3">
    <source>
        <dbReference type="Proteomes" id="UP001246473"/>
    </source>
</evidence>
<accession>A0AAP5Q329</accession>
<reference evidence="2" key="1">
    <citation type="submission" date="2022-08" db="EMBL/GenBank/DDBJ databases">
        <authorList>
            <person name="Kim S.-J."/>
        </authorList>
    </citation>
    <scope>NUCLEOTIDE SEQUENCE</scope>
    <source>
        <strain evidence="2">KJ</strain>
    </source>
</reference>
<gene>
    <name evidence="2" type="ORF">ParKJ_00315</name>
</gene>